<dbReference type="InterPro" id="IPR011990">
    <property type="entry name" value="TPR-like_helical_dom_sf"/>
</dbReference>
<accession>A0A0K1QEC5</accession>
<dbReference type="Proteomes" id="UP000064967">
    <property type="component" value="Chromosome"/>
</dbReference>
<organism evidence="3 4">
    <name type="scientific">Labilithrix luteola</name>
    <dbReference type="NCBI Taxonomy" id="1391654"/>
    <lineage>
        <taxon>Bacteria</taxon>
        <taxon>Pseudomonadati</taxon>
        <taxon>Myxococcota</taxon>
        <taxon>Polyangia</taxon>
        <taxon>Polyangiales</taxon>
        <taxon>Labilitrichaceae</taxon>
        <taxon>Labilithrix</taxon>
    </lineage>
</organism>
<feature type="chain" id="PRO_5005467243" description="PEGA domain-containing protein" evidence="2">
    <location>
        <begin position="26"/>
        <end position="327"/>
    </location>
</feature>
<keyword evidence="2" id="KW-0732">Signal</keyword>
<keyword evidence="1" id="KW-0812">Transmembrane</keyword>
<keyword evidence="1" id="KW-1133">Transmembrane helix</keyword>
<dbReference type="SUPFAM" id="SSF48452">
    <property type="entry name" value="TPR-like"/>
    <property type="match status" value="1"/>
</dbReference>
<name>A0A0K1QEC5_9BACT</name>
<dbReference type="KEGG" id="llu:AKJ09_10777"/>
<dbReference type="AlphaFoldDB" id="A0A0K1QEC5"/>
<evidence type="ECO:0008006" key="5">
    <source>
        <dbReference type="Google" id="ProtNLM"/>
    </source>
</evidence>
<dbReference type="EMBL" id="CP012333">
    <property type="protein sequence ID" value="AKV04114.1"/>
    <property type="molecule type" value="Genomic_DNA"/>
</dbReference>
<evidence type="ECO:0000256" key="1">
    <source>
        <dbReference type="SAM" id="Phobius"/>
    </source>
</evidence>
<dbReference type="OrthoDB" id="5522887at2"/>
<dbReference type="STRING" id="1391654.AKJ09_10777"/>
<keyword evidence="4" id="KW-1185">Reference proteome</keyword>
<feature type="transmembrane region" description="Helical" evidence="1">
    <location>
        <begin position="280"/>
        <end position="299"/>
    </location>
</feature>
<evidence type="ECO:0000313" key="3">
    <source>
        <dbReference type="EMBL" id="AKV04114.1"/>
    </source>
</evidence>
<proteinExistence type="predicted"/>
<evidence type="ECO:0000256" key="2">
    <source>
        <dbReference type="SAM" id="SignalP"/>
    </source>
</evidence>
<sequence length="327" mass="34537">MKSVVAAAVLVVAALATLVTSAAHAQSTNDEMLAQSLFDEGRTLMDAGRFSEACPKLAESQRLDPGAGTLLNLAICHESEGRLATAYTELNASLSLATKDGRKDREAIARKHLADLAPRIPHVSIHVTQEEDGLEVRLDGGPVRKPAWDVVTGVDPGFHFVEAEAPGFPPYREQILVHERENKVIDIPSLRAPQASAQPAADARVMMVPSDPNGTASSGRTHPLRYVATAVGTVSLIGATVAGVGWLSARTTRDEECIPERSFCTSAGLDAVSRERTYRAGTLAGLGLGVVSFASLAFIPRTTSAPKAQAWVSPRLGGATVDVKLAF</sequence>
<reference evidence="3 4" key="1">
    <citation type="submission" date="2015-08" db="EMBL/GenBank/DDBJ databases">
        <authorList>
            <person name="Babu N.S."/>
            <person name="Beckwith C.J."/>
            <person name="Beseler K.G."/>
            <person name="Brison A."/>
            <person name="Carone J.V."/>
            <person name="Caskin T.P."/>
            <person name="Diamond M."/>
            <person name="Durham M.E."/>
            <person name="Foxe J.M."/>
            <person name="Go M."/>
            <person name="Henderson B.A."/>
            <person name="Jones I.B."/>
            <person name="McGettigan J.A."/>
            <person name="Micheletti S.J."/>
            <person name="Nasrallah M.E."/>
            <person name="Ortiz D."/>
            <person name="Piller C.R."/>
            <person name="Privatt S.R."/>
            <person name="Schneider S.L."/>
            <person name="Sharp S."/>
            <person name="Smith T.C."/>
            <person name="Stanton J.D."/>
            <person name="Ullery H.E."/>
            <person name="Wilson R.J."/>
            <person name="Serrano M.G."/>
            <person name="Buck G."/>
            <person name="Lee V."/>
            <person name="Wang Y."/>
            <person name="Carvalho R."/>
            <person name="Voegtly L."/>
            <person name="Shi R."/>
            <person name="Duckworth R."/>
            <person name="Johnson A."/>
            <person name="Loviza R."/>
            <person name="Walstead R."/>
            <person name="Shah Z."/>
            <person name="Kiflezghi M."/>
            <person name="Wade K."/>
            <person name="Ball S.L."/>
            <person name="Bradley K.W."/>
            <person name="Asai D.J."/>
            <person name="Bowman C.A."/>
            <person name="Russell D.A."/>
            <person name="Pope W.H."/>
            <person name="Jacobs-Sera D."/>
            <person name="Hendrix R.W."/>
            <person name="Hatfull G.F."/>
        </authorList>
    </citation>
    <scope>NUCLEOTIDE SEQUENCE [LARGE SCALE GENOMIC DNA]</scope>
    <source>
        <strain evidence="3 4">DSM 27648</strain>
    </source>
</reference>
<dbReference type="Gene3D" id="1.25.40.10">
    <property type="entry name" value="Tetratricopeptide repeat domain"/>
    <property type="match status" value="1"/>
</dbReference>
<dbReference type="RefSeq" id="WP_146654771.1">
    <property type="nucleotide sequence ID" value="NZ_CP012333.1"/>
</dbReference>
<feature type="signal peptide" evidence="2">
    <location>
        <begin position="1"/>
        <end position="25"/>
    </location>
</feature>
<gene>
    <name evidence="3" type="ORF">AKJ09_10777</name>
</gene>
<keyword evidence="1" id="KW-0472">Membrane</keyword>
<protein>
    <recommendedName>
        <fullName evidence="5">PEGA domain-containing protein</fullName>
    </recommendedName>
</protein>
<evidence type="ECO:0000313" key="4">
    <source>
        <dbReference type="Proteomes" id="UP000064967"/>
    </source>
</evidence>